<organism evidence="6 7">
    <name type="scientific">Actinocatenispora sera</name>
    <dbReference type="NCBI Taxonomy" id="390989"/>
    <lineage>
        <taxon>Bacteria</taxon>
        <taxon>Bacillati</taxon>
        <taxon>Actinomycetota</taxon>
        <taxon>Actinomycetes</taxon>
        <taxon>Micromonosporales</taxon>
        <taxon>Micromonosporaceae</taxon>
        <taxon>Actinocatenispora</taxon>
    </lineage>
</organism>
<feature type="DNA-binding region" description="H-T-H motif" evidence="4">
    <location>
        <begin position="52"/>
        <end position="71"/>
    </location>
</feature>
<dbReference type="KEGG" id="aser:Asera_56800"/>
<dbReference type="InterPro" id="IPR001647">
    <property type="entry name" value="HTH_TetR"/>
</dbReference>
<dbReference type="PANTHER" id="PTHR30055:SF146">
    <property type="entry name" value="HTH-TYPE TRANSCRIPTIONAL DUAL REGULATOR CECR"/>
    <property type="match status" value="1"/>
</dbReference>
<dbReference type="AlphaFoldDB" id="A0A810LAE6"/>
<dbReference type="InterPro" id="IPR039536">
    <property type="entry name" value="TetR_C_Proteobacteria"/>
</dbReference>
<evidence type="ECO:0000259" key="5">
    <source>
        <dbReference type="PROSITE" id="PS50977"/>
    </source>
</evidence>
<dbReference type="Pfam" id="PF00440">
    <property type="entry name" value="TetR_N"/>
    <property type="match status" value="1"/>
</dbReference>
<keyword evidence="7" id="KW-1185">Reference proteome</keyword>
<dbReference type="InterPro" id="IPR036271">
    <property type="entry name" value="Tet_transcr_reg_TetR-rel_C_sf"/>
</dbReference>
<feature type="domain" description="HTH tetR-type" evidence="5">
    <location>
        <begin position="29"/>
        <end position="89"/>
    </location>
</feature>
<dbReference type="GO" id="GO:0003700">
    <property type="term" value="F:DNA-binding transcription factor activity"/>
    <property type="evidence" value="ECO:0007669"/>
    <property type="project" value="TreeGrafter"/>
</dbReference>
<accession>A0A810LAE6</accession>
<keyword evidence="3" id="KW-0804">Transcription</keyword>
<name>A0A810LAE6_9ACTN</name>
<keyword evidence="1" id="KW-0805">Transcription regulation</keyword>
<evidence type="ECO:0000313" key="6">
    <source>
        <dbReference type="EMBL" id="BCJ31572.1"/>
    </source>
</evidence>
<evidence type="ECO:0000256" key="3">
    <source>
        <dbReference type="ARBA" id="ARBA00023163"/>
    </source>
</evidence>
<dbReference type="PANTHER" id="PTHR30055">
    <property type="entry name" value="HTH-TYPE TRANSCRIPTIONAL REGULATOR RUTR"/>
    <property type="match status" value="1"/>
</dbReference>
<dbReference type="InterPro" id="IPR050109">
    <property type="entry name" value="HTH-type_TetR-like_transc_reg"/>
</dbReference>
<evidence type="ECO:0000313" key="7">
    <source>
        <dbReference type="Proteomes" id="UP000680750"/>
    </source>
</evidence>
<dbReference type="FunFam" id="1.10.10.60:FF:000141">
    <property type="entry name" value="TetR family transcriptional regulator"/>
    <property type="match status" value="1"/>
</dbReference>
<dbReference type="Proteomes" id="UP000680750">
    <property type="component" value="Chromosome"/>
</dbReference>
<dbReference type="SUPFAM" id="SSF48498">
    <property type="entry name" value="Tetracyclin repressor-like, C-terminal domain"/>
    <property type="match status" value="1"/>
</dbReference>
<dbReference type="PROSITE" id="PS50977">
    <property type="entry name" value="HTH_TETR_2"/>
    <property type="match status" value="1"/>
</dbReference>
<reference evidence="6" key="1">
    <citation type="submission" date="2020-08" db="EMBL/GenBank/DDBJ databases">
        <title>Whole genome shotgun sequence of Actinocatenispora sera NBRC 101916.</title>
        <authorList>
            <person name="Komaki H."/>
            <person name="Tamura T."/>
        </authorList>
    </citation>
    <scope>NUCLEOTIDE SEQUENCE</scope>
    <source>
        <strain evidence="6">NBRC 101916</strain>
    </source>
</reference>
<evidence type="ECO:0000256" key="1">
    <source>
        <dbReference type="ARBA" id="ARBA00023015"/>
    </source>
</evidence>
<evidence type="ECO:0000256" key="2">
    <source>
        <dbReference type="ARBA" id="ARBA00023125"/>
    </source>
</evidence>
<dbReference type="GO" id="GO:0045892">
    <property type="term" value="P:negative regulation of DNA-templated transcription"/>
    <property type="evidence" value="ECO:0007669"/>
    <property type="project" value="UniProtKB-ARBA"/>
</dbReference>
<proteinExistence type="predicted"/>
<dbReference type="InterPro" id="IPR009057">
    <property type="entry name" value="Homeodomain-like_sf"/>
</dbReference>
<protein>
    <submittedName>
        <fullName evidence="6">TetR family transcriptional regulator</fullName>
    </submittedName>
</protein>
<dbReference type="Gene3D" id="1.10.357.10">
    <property type="entry name" value="Tetracycline Repressor, domain 2"/>
    <property type="match status" value="1"/>
</dbReference>
<gene>
    <name evidence="6" type="ORF">Asera_56800</name>
</gene>
<dbReference type="PRINTS" id="PR00455">
    <property type="entry name" value="HTHTETR"/>
</dbReference>
<sequence length="231" mass="24889">MIKPDEDPRTGELIVRIGRGASSDSTGTTGKRAAIVQAATGLFLRQGYQGTSTDQIAATAAVSKQTVYNQFRDKKTLFAEIILGVTATAERFAADVPTELAGVRAADDLEPALRSLARRYLSTVLDPQVLALRRLIIGESSRFPELAREYHRRAPARVLAALADVFSRLVDRGLLTGDPGDAAEDFAFLVLGPALDHGMFHVDDDPAPEPAVRRAADRAVAVFLGSYRRTG</sequence>
<dbReference type="Pfam" id="PF14246">
    <property type="entry name" value="TetR_C_7"/>
    <property type="match status" value="1"/>
</dbReference>
<dbReference type="OrthoDB" id="7186128at2"/>
<keyword evidence="2 4" id="KW-0238">DNA-binding</keyword>
<dbReference type="SUPFAM" id="SSF46689">
    <property type="entry name" value="Homeodomain-like"/>
    <property type="match status" value="1"/>
</dbReference>
<dbReference type="EMBL" id="AP023354">
    <property type="protein sequence ID" value="BCJ31572.1"/>
    <property type="molecule type" value="Genomic_DNA"/>
</dbReference>
<dbReference type="GO" id="GO:0000976">
    <property type="term" value="F:transcription cis-regulatory region binding"/>
    <property type="evidence" value="ECO:0007669"/>
    <property type="project" value="TreeGrafter"/>
</dbReference>
<evidence type="ECO:0000256" key="4">
    <source>
        <dbReference type="PROSITE-ProRule" id="PRU00335"/>
    </source>
</evidence>
<dbReference type="RefSeq" id="WP_084130844.1">
    <property type="nucleotide sequence ID" value="NZ_AP023354.1"/>
</dbReference>